<dbReference type="EMBL" id="JABAIL010000016">
    <property type="protein sequence ID" value="NLR94887.1"/>
    <property type="molecule type" value="Genomic_DNA"/>
</dbReference>
<organism evidence="1 2">
    <name type="scientific">Flammeovirga agarivorans</name>
    <dbReference type="NCBI Taxonomy" id="2726742"/>
    <lineage>
        <taxon>Bacteria</taxon>
        <taxon>Pseudomonadati</taxon>
        <taxon>Bacteroidota</taxon>
        <taxon>Cytophagia</taxon>
        <taxon>Cytophagales</taxon>
        <taxon>Flammeovirgaceae</taxon>
        <taxon>Flammeovirga</taxon>
    </lineage>
</organism>
<sequence length="630" mass="72909">MALNQKVTVNPYNKVNEEGSTILRDYVSSTFIAGAPETETKRILRYNLFWKFYNGEHWKDLNETLLAFNYVKAFVDKINMYLLGKNGFSFKVTKYSTDVVDEDIERKAEQFLLRHWKLTGKAIFAHELLQMGSVCGDVWAMAQWVPDMNYVKFSVLDSRHCYPEFDKGEFDDVTAFMIRQPLVKNKNNYKLKITRFTKETIQTWFQIDTSYVNPQKYEFSEAENKFGFIPIVHIKNRPRAGHYFGVSDANDILKINKIYNEMSLDIKAIIDYHSSPTTVVTGASVGGLVRGLGKVWSGLPPEAQVFNLGLDVDLSAAKDYRDSLKMSMHELSNVPENSLGKIQAISNTSAAALKLTYHPIIQEADQKWMCYAEGIASLNALAFKISRIMGGNVPYIKKTIAELDSIESVLFENEYKIEPVFEYGFPQDKIQEVQVAQTELQLGINSKKRIMNNLGVNNAEEVMQEWKNEKIAEAEVEAERANMQQKVQTEVQIEMQELQQRQQIKLQEIQQQAQLKMQEVQQEMQLKLQIEQQNMQKEMAIFQAGLQEEQQLRQMNYQEEQQHRQRIAEEERNIRQTQFTNAEQLKVAEKQNKLSNDQQKEMAIFNKELEAQKLVEQRELESSGTPPQEE</sequence>
<dbReference type="InterPro" id="IPR021145">
    <property type="entry name" value="Portal_protein_SPP1_Gp6-like"/>
</dbReference>
<evidence type="ECO:0008006" key="3">
    <source>
        <dbReference type="Google" id="ProtNLM"/>
    </source>
</evidence>
<keyword evidence="2" id="KW-1185">Reference proteome</keyword>
<dbReference type="AlphaFoldDB" id="A0A7X8SR55"/>
<reference evidence="1 2" key="1">
    <citation type="submission" date="2020-04" db="EMBL/GenBank/DDBJ databases">
        <title>Flammeovirga sp. SR4, a novel species isolated from seawater.</title>
        <authorList>
            <person name="Wang X."/>
        </authorList>
    </citation>
    <scope>NUCLEOTIDE SEQUENCE [LARGE SCALE GENOMIC DNA]</scope>
    <source>
        <strain evidence="1 2">SR4</strain>
    </source>
</reference>
<name>A0A7X8SR55_9BACT</name>
<evidence type="ECO:0000313" key="2">
    <source>
        <dbReference type="Proteomes" id="UP000585050"/>
    </source>
</evidence>
<gene>
    <name evidence="1" type="ORF">HGP29_27020</name>
</gene>
<protein>
    <recommendedName>
        <fullName evidence="3">Portal protein</fullName>
    </recommendedName>
</protein>
<comment type="caution">
    <text evidence="1">The sequence shown here is derived from an EMBL/GenBank/DDBJ whole genome shotgun (WGS) entry which is preliminary data.</text>
</comment>
<dbReference type="Proteomes" id="UP000585050">
    <property type="component" value="Unassembled WGS sequence"/>
</dbReference>
<proteinExistence type="predicted"/>
<accession>A0A7X8SR55</accession>
<dbReference type="Pfam" id="PF05133">
    <property type="entry name" value="SPP1_portal"/>
    <property type="match status" value="1"/>
</dbReference>
<evidence type="ECO:0000313" key="1">
    <source>
        <dbReference type="EMBL" id="NLR94887.1"/>
    </source>
</evidence>
<dbReference type="RefSeq" id="WP_168885597.1">
    <property type="nucleotide sequence ID" value="NZ_JABAIL010000016.1"/>
</dbReference>